<feature type="compositionally biased region" description="Basic and acidic residues" evidence="1">
    <location>
        <begin position="22"/>
        <end position="31"/>
    </location>
</feature>
<gene>
    <name evidence="2" type="ORF">PAC_00757</name>
</gene>
<feature type="compositionally biased region" description="Polar residues" evidence="1">
    <location>
        <begin position="53"/>
        <end position="64"/>
    </location>
</feature>
<dbReference type="EMBL" id="FJOG01000001">
    <property type="protein sequence ID" value="CZR50883.1"/>
    <property type="molecule type" value="Genomic_DNA"/>
</dbReference>
<proteinExistence type="predicted"/>
<feature type="region of interest" description="Disordered" evidence="1">
    <location>
        <begin position="1"/>
        <end position="39"/>
    </location>
</feature>
<reference evidence="2 3" key="1">
    <citation type="submission" date="2016-03" db="EMBL/GenBank/DDBJ databases">
        <authorList>
            <person name="Ploux O."/>
        </authorList>
    </citation>
    <scope>NUCLEOTIDE SEQUENCE [LARGE SCALE GENOMIC DNA]</scope>
    <source>
        <strain evidence="2 3">UAMH 11012</strain>
    </source>
</reference>
<keyword evidence="3" id="KW-1185">Reference proteome</keyword>
<organism evidence="2 3">
    <name type="scientific">Phialocephala subalpina</name>
    <dbReference type="NCBI Taxonomy" id="576137"/>
    <lineage>
        <taxon>Eukaryota</taxon>
        <taxon>Fungi</taxon>
        <taxon>Dikarya</taxon>
        <taxon>Ascomycota</taxon>
        <taxon>Pezizomycotina</taxon>
        <taxon>Leotiomycetes</taxon>
        <taxon>Helotiales</taxon>
        <taxon>Mollisiaceae</taxon>
        <taxon>Phialocephala</taxon>
        <taxon>Phialocephala fortinii species complex</taxon>
    </lineage>
</organism>
<name>A0A1L7WDM0_9HELO</name>
<sequence length="138" mass="15757">MARPEKESESTESRNCKPSQPSEKRTTKSRDSYSQSTVKHLPFYAKREANCDKSQMLRSSQTPEPVTHNPFFSRPQRPENWISPIRTKLQSTSGTQISQSWFSPEPSPPTPYIVLGQLTVELPTEETFKFDEGNLTAH</sequence>
<evidence type="ECO:0000256" key="1">
    <source>
        <dbReference type="SAM" id="MobiDB-lite"/>
    </source>
</evidence>
<feature type="compositionally biased region" description="Basic and acidic residues" evidence="1">
    <location>
        <begin position="1"/>
        <end position="15"/>
    </location>
</feature>
<evidence type="ECO:0000313" key="2">
    <source>
        <dbReference type="EMBL" id="CZR50883.1"/>
    </source>
</evidence>
<accession>A0A1L7WDM0</accession>
<evidence type="ECO:0000313" key="3">
    <source>
        <dbReference type="Proteomes" id="UP000184330"/>
    </source>
</evidence>
<dbReference type="AlphaFoldDB" id="A0A1L7WDM0"/>
<feature type="region of interest" description="Disordered" evidence="1">
    <location>
        <begin position="53"/>
        <end position="79"/>
    </location>
</feature>
<dbReference type="Proteomes" id="UP000184330">
    <property type="component" value="Unassembled WGS sequence"/>
</dbReference>
<protein>
    <submittedName>
        <fullName evidence="2">Uncharacterized protein</fullName>
    </submittedName>
</protein>